<dbReference type="InterPro" id="IPR050253">
    <property type="entry name" value="Seed_Storage-Functional"/>
</dbReference>
<proteinExistence type="predicted"/>
<protein>
    <submittedName>
        <fullName evidence="4">Sucrose-binding protein</fullName>
    </submittedName>
</protein>
<dbReference type="InterPro" id="IPR011051">
    <property type="entry name" value="RmlC_Cupin_sf"/>
</dbReference>
<dbReference type="InterPro" id="IPR014710">
    <property type="entry name" value="RmlC-like_jellyroll"/>
</dbReference>
<feature type="chain" id="PRO_5016678980" evidence="2">
    <location>
        <begin position="26"/>
        <end position="327"/>
    </location>
</feature>
<dbReference type="SUPFAM" id="SSF51182">
    <property type="entry name" value="RmlC-like cupins"/>
    <property type="match status" value="1"/>
</dbReference>
<feature type="compositionally biased region" description="Basic and acidic residues" evidence="1">
    <location>
        <begin position="69"/>
        <end position="85"/>
    </location>
</feature>
<dbReference type="Gene3D" id="2.60.120.1450">
    <property type="match status" value="1"/>
</dbReference>
<comment type="caution">
    <text evidence="4">The sequence shown here is derived from an EMBL/GenBank/DDBJ whole genome shotgun (WGS) entry which is preliminary data.</text>
</comment>
<evidence type="ECO:0000313" key="4">
    <source>
        <dbReference type="EMBL" id="RDX87341.1"/>
    </source>
</evidence>
<dbReference type="PANTHER" id="PTHR31189:SF13">
    <property type="entry name" value="CUPINCIN"/>
    <property type="match status" value="1"/>
</dbReference>
<organism evidence="4 5">
    <name type="scientific">Mucuna pruriens</name>
    <name type="common">Velvet bean</name>
    <name type="synonym">Dolichos pruriens</name>
    <dbReference type="NCBI Taxonomy" id="157652"/>
    <lineage>
        <taxon>Eukaryota</taxon>
        <taxon>Viridiplantae</taxon>
        <taxon>Streptophyta</taxon>
        <taxon>Embryophyta</taxon>
        <taxon>Tracheophyta</taxon>
        <taxon>Spermatophyta</taxon>
        <taxon>Magnoliopsida</taxon>
        <taxon>eudicotyledons</taxon>
        <taxon>Gunneridae</taxon>
        <taxon>Pentapetalae</taxon>
        <taxon>rosids</taxon>
        <taxon>fabids</taxon>
        <taxon>Fabales</taxon>
        <taxon>Fabaceae</taxon>
        <taxon>Papilionoideae</taxon>
        <taxon>50 kb inversion clade</taxon>
        <taxon>NPAAA clade</taxon>
        <taxon>indigoferoid/millettioid clade</taxon>
        <taxon>Phaseoleae</taxon>
        <taxon>Mucuna</taxon>
    </lineage>
</organism>
<reference evidence="4" key="1">
    <citation type="submission" date="2018-05" db="EMBL/GenBank/DDBJ databases">
        <title>Draft genome of Mucuna pruriens seed.</title>
        <authorList>
            <person name="Nnadi N.E."/>
            <person name="Vos R."/>
            <person name="Hasami M.H."/>
            <person name="Devisetty U.K."/>
            <person name="Aguiy J.C."/>
        </authorList>
    </citation>
    <scope>NUCLEOTIDE SEQUENCE [LARGE SCALE GENOMIC DNA]</scope>
    <source>
        <strain evidence="4">JCA_2017</strain>
    </source>
</reference>
<dbReference type="EMBL" id="QJKJ01006257">
    <property type="protein sequence ID" value="RDX87341.1"/>
    <property type="molecule type" value="Genomic_DNA"/>
</dbReference>
<feature type="domain" description="Cupin type-1" evidence="3">
    <location>
        <begin position="92"/>
        <end position="251"/>
    </location>
</feature>
<dbReference type="OrthoDB" id="1912756at2759"/>
<dbReference type="AlphaFoldDB" id="A0A371G9Y5"/>
<accession>A0A371G9Y5</accession>
<evidence type="ECO:0000313" key="5">
    <source>
        <dbReference type="Proteomes" id="UP000257109"/>
    </source>
</evidence>
<evidence type="ECO:0000259" key="3">
    <source>
        <dbReference type="SMART" id="SM00835"/>
    </source>
</evidence>
<dbReference type="STRING" id="157652.A0A371G9Y5"/>
<feature type="region of interest" description="Disordered" evidence="1">
    <location>
        <begin position="69"/>
        <end position="91"/>
    </location>
</feature>
<keyword evidence="5" id="KW-1185">Reference proteome</keyword>
<feature type="non-terminal residue" evidence="4">
    <location>
        <position position="1"/>
    </location>
</feature>
<sequence>MAMRTKLSLAIFFFLLALFSYLALGAEKTQVEDSELKACKQFCLQQQQYSESEKQICVQSCDKFYGTKQEEETRGKKESPTRKEEGQEEENPFVFEHDDLDTEVETEGGRIRVLHKFTKKSKLLRGIENFRLSILEAKAHTFVSPRHYDSDVVLFVIKGQAVLDLVKESETEKFMVEAGDMMTIAAGTPLYMANRDENEKLLIAMFHIPLFTPGKYLEIFGLGGRDPESVLSAFSWNVLQAALQSPRGKLERLFNKQNGGSIFKISREQLQALVPKKSSWWPFGGTSKAPFNLFTKRPSFSNECGRLTQVAPSYEKSGLDRLNLMLS</sequence>
<feature type="signal peptide" evidence="2">
    <location>
        <begin position="1"/>
        <end position="25"/>
    </location>
</feature>
<keyword evidence="2" id="KW-0732">Signal</keyword>
<dbReference type="Gene3D" id="2.60.120.10">
    <property type="entry name" value="Jelly Rolls"/>
    <property type="match status" value="1"/>
</dbReference>
<gene>
    <name evidence="4" type="primary">SBP</name>
    <name evidence="4" type="ORF">CR513_31200</name>
</gene>
<dbReference type="PANTHER" id="PTHR31189">
    <property type="entry name" value="OS03G0336100 PROTEIN-RELATED"/>
    <property type="match status" value="1"/>
</dbReference>
<evidence type="ECO:0000256" key="1">
    <source>
        <dbReference type="SAM" id="MobiDB-lite"/>
    </source>
</evidence>
<evidence type="ECO:0000256" key="2">
    <source>
        <dbReference type="SAM" id="SignalP"/>
    </source>
</evidence>
<dbReference type="Proteomes" id="UP000257109">
    <property type="component" value="Unassembled WGS sequence"/>
</dbReference>
<dbReference type="CDD" id="cd02244">
    <property type="entry name" value="cupin_7S_vicilin-like_N"/>
    <property type="match status" value="1"/>
</dbReference>
<name>A0A371G9Y5_MUCPR</name>
<dbReference type="SMART" id="SM00835">
    <property type="entry name" value="Cupin_1"/>
    <property type="match status" value="1"/>
</dbReference>
<dbReference type="InterPro" id="IPR006045">
    <property type="entry name" value="Cupin_1"/>
</dbReference>